<organism evidence="2 3">
    <name type="scientific">Spirosoma soli</name>
    <dbReference type="NCBI Taxonomy" id="1770529"/>
    <lineage>
        <taxon>Bacteria</taxon>
        <taxon>Pseudomonadati</taxon>
        <taxon>Bacteroidota</taxon>
        <taxon>Cytophagia</taxon>
        <taxon>Cytophagales</taxon>
        <taxon>Cytophagaceae</taxon>
        <taxon>Spirosoma</taxon>
    </lineage>
</organism>
<evidence type="ECO:0000259" key="1">
    <source>
        <dbReference type="SMART" id="SM01321"/>
    </source>
</evidence>
<dbReference type="InterPro" id="IPR052715">
    <property type="entry name" value="RAYT_transposase"/>
</dbReference>
<evidence type="ECO:0000313" key="3">
    <source>
        <dbReference type="Proteomes" id="UP001597469"/>
    </source>
</evidence>
<evidence type="ECO:0000313" key="2">
    <source>
        <dbReference type="EMBL" id="MFD2570794.1"/>
    </source>
</evidence>
<proteinExistence type="predicted"/>
<sequence>MNHSYQISDPAAAYFLTLQVIDWVDVFSRRVYRDIVLDSLTYCRQHKGLEVFGYVVMTNHVHLMVRARHENLSDVLRDLKKFTANTILKEIAANEVESRKDWMLKRFEFAAQRHVRNSTRQFWTHENHAIEIITNKFIDQKLNYIHQNPVRAGWVEEPQEYLYSSARNYAGRQALIDIDLL</sequence>
<keyword evidence="3" id="KW-1185">Reference proteome</keyword>
<name>A0ABW5M3B4_9BACT</name>
<dbReference type="Proteomes" id="UP001597469">
    <property type="component" value="Unassembled WGS sequence"/>
</dbReference>
<dbReference type="RefSeq" id="WP_381521769.1">
    <property type="nucleotide sequence ID" value="NZ_JBHULN010000004.1"/>
</dbReference>
<accession>A0ABW5M3B4</accession>
<dbReference type="SMART" id="SM01321">
    <property type="entry name" value="Y1_Tnp"/>
    <property type="match status" value="1"/>
</dbReference>
<dbReference type="PANTHER" id="PTHR36966:SF1">
    <property type="entry name" value="REP-ASSOCIATED TYROSINE TRANSPOSASE"/>
    <property type="match status" value="1"/>
</dbReference>
<feature type="domain" description="Transposase IS200-like" evidence="1">
    <location>
        <begin position="9"/>
        <end position="148"/>
    </location>
</feature>
<dbReference type="Gene3D" id="3.30.70.1290">
    <property type="entry name" value="Transposase IS200-like"/>
    <property type="match status" value="1"/>
</dbReference>
<dbReference type="InterPro" id="IPR036515">
    <property type="entry name" value="Transposase_17_sf"/>
</dbReference>
<dbReference type="NCBIfam" id="NF047646">
    <property type="entry name" value="REP_Tyr_transpos"/>
    <property type="match status" value="1"/>
</dbReference>
<reference evidence="3" key="1">
    <citation type="journal article" date="2019" name="Int. J. Syst. Evol. Microbiol.">
        <title>The Global Catalogue of Microorganisms (GCM) 10K type strain sequencing project: providing services to taxonomists for standard genome sequencing and annotation.</title>
        <authorList>
            <consortium name="The Broad Institute Genomics Platform"/>
            <consortium name="The Broad Institute Genome Sequencing Center for Infectious Disease"/>
            <person name="Wu L."/>
            <person name="Ma J."/>
        </authorList>
    </citation>
    <scope>NUCLEOTIDE SEQUENCE [LARGE SCALE GENOMIC DNA]</scope>
    <source>
        <strain evidence="3">KCTC 42805</strain>
    </source>
</reference>
<dbReference type="PANTHER" id="PTHR36966">
    <property type="entry name" value="REP-ASSOCIATED TYROSINE TRANSPOSASE"/>
    <property type="match status" value="1"/>
</dbReference>
<dbReference type="InterPro" id="IPR002686">
    <property type="entry name" value="Transposase_17"/>
</dbReference>
<gene>
    <name evidence="2" type="ORF">ACFSUS_09135</name>
</gene>
<dbReference type="EMBL" id="JBHULN010000004">
    <property type="protein sequence ID" value="MFD2570794.1"/>
    <property type="molecule type" value="Genomic_DNA"/>
</dbReference>
<dbReference type="Pfam" id="PF01797">
    <property type="entry name" value="Y1_Tnp"/>
    <property type="match status" value="1"/>
</dbReference>
<comment type="caution">
    <text evidence="2">The sequence shown here is derived from an EMBL/GenBank/DDBJ whole genome shotgun (WGS) entry which is preliminary data.</text>
</comment>
<dbReference type="SUPFAM" id="SSF143422">
    <property type="entry name" value="Transposase IS200-like"/>
    <property type="match status" value="1"/>
</dbReference>
<protein>
    <submittedName>
        <fullName evidence="2">Transposase</fullName>
    </submittedName>
</protein>